<dbReference type="SUPFAM" id="SSF55681">
    <property type="entry name" value="Class II aaRS and biotin synthetases"/>
    <property type="match status" value="1"/>
</dbReference>
<organism evidence="3 4">
    <name type="scientific">Rothia kristinae</name>
    <dbReference type="NCBI Taxonomy" id="37923"/>
    <lineage>
        <taxon>Bacteria</taxon>
        <taxon>Bacillati</taxon>
        <taxon>Actinomycetota</taxon>
        <taxon>Actinomycetes</taxon>
        <taxon>Micrococcales</taxon>
        <taxon>Micrococcaceae</taxon>
        <taxon>Rothia</taxon>
    </lineage>
</organism>
<dbReference type="InterPro" id="IPR050664">
    <property type="entry name" value="Octanoyltrans_LipM/LipL"/>
</dbReference>
<dbReference type="InterPro" id="IPR045864">
    <property type="entry name" value="aa-tRNA-synth_II/BPL/LPL"/>
</dbReference>
<evidence type="ECO:0000259" key="2">
    <source>
        <dbReference type="PROSITE" id="PS51733"/>
    </source>
</evidence>
<dbReference type="PROSITE" id="PS51733">
    <property type="entry name" value="BPL_LPL_CATALYTIC"/>
    <property type="match status" value="1"/>
</dbReference>
<name>A0A7T4MSE5_9MICC</name>
<dbReference type="RefSeq" id="WP_198489781.1">
    <property type="nucleotide sequence ID" value="NZ_CP066078.1"/>
</dbReference>
<protein>
    <submittedName>
        <fullName evidence="3">Lipoate--protein ligase family protein</fullName>
    </submittedName>
</protein>
<dbReference type="Proteomes" id="UP000595221">
    <property type="component" value="Chromosome"/>
</dbReference>
<keyword evidence="3" id="KW-0436">Ligase</keyword>
<dbReference type="EMBL" id="CP066078">
    <property type="protein sequence ID" value="QQC58737.1"/>
    <property type="molecule type" value="Genomic_DNA"/>
</dbReference>
<dbReference type="GO" id="GO:0016874">
    <property type="term" value="F:ligase activity"/>
    <property type="evidence" value="ECO:0007669"/>
    <property type="project" value="UniProtKB-KW"/>
</dbReference>
<dbReference type="Pfam" id="PF21948">
    <property type="entry name" value="LplA-B_cat"/>
    <property type="match status" value="1"/>
</dbReference>
<dbReference type="AlphaFoldDB" id="A0A7T4MSE5"/>
<dbReference type="PANTHER" id="PTHR43679:SF2">
    <property type="entry name" value="OCTANOYL-[GCVH]:PROTEIN N-OCTANOYLTRANSFERASE"/>
    <property type="match status" value="1"/>
</dbReference>
<dbReference type="PANTHER" id="PTHR43679">
    <property type="entry name" value="OCTANOYLTRANSFERASE LIPM-RELATED"/>
    <property type="match status" value="1"/>
</dbReference>
<gene>
    <name evidence="3" type="ORF">I6H58_07050</name>
</gene>
<evidence type="ECO:0000313" key="3">
    <source>
        <dbReference type="EMBL" id="QQC58737.1"/>
    </source>
</evidence>
<dbReference type="InterPro" id="IPR004143">
    <property type="entry name" value="BPL_LPL_catalytic"/>
</dbReference>
<proteinExistence type="predicted"/>
<sequence>MTDHRTDSTGPAASIDRTDSTGPAKHHAEIKVPGGKLVVADVTTDAERITAATISGDFFLEPEEAFESLAPALVGASVHEDGAALTARLDAALAPFGQDLHLHGFSTADVALTVRRAVTDAQDFSDFSWEILRPGTLPTALNVALDQHLLEQVQAGRRGPTLRFWDWEDKATVIGSYQSYANELHPEGVAEHGIDVVRRISGGGAMFMEGGNCVTYSLYAPDSLVAGLSYEQSYAFLDQWVLQALGELGVQAWYKPINDITSTGGKIGGAAQKRVPGAILHHVTMSYDIDADKMMEVLRIGQAKISDKGIRSAKKRVDPLRRQTGESREGIIAAMTRVFRARTGAADGQLSQEDLDAGRRLVEEKFGTEEWTHRVP</sequence>
<evidence type="ECO:0000313" key="4">
    <source>
        <dbReference type="Proteomes" id="UP000595221"/>
    </source>
</evidence>
<reference evidence="3 4" key="1">
    <citation type="submission" date="2020-12" db="EMBL/GenBank/DDBJ databases">
        <title>FDA dAtabase for Regulatory Grade micrObial Sequences (FDA-ARGOS): Supporting development and validation of Infectious Disease Dx tests.</title>
        <authorList>
            <person name="Sproer C."/>
            <person name="Gronow S."/>
            <person name="Severitt S."/>
            <person name="Schroder I."/>
            <person name="Tallon L."/>
            <person name="Sadzewicz L."/>
            <person name="Zhao X."/>
            <person name="Boylan J."/>
            <person name="Ott S."/>
            <person name="Bowen H."/>
            <person name="Vavikolanu K."/>
            <person name="Mehta A."/>
            <person name="Aluvathingal J."/>
            <person name="Nadendla S."/>
            <person name="Lowell S."/>
            <person name="Myers T."/>
            <person name="Yan Y."/>
            <person name="Sichtig H."/>
        </authorList>
    </citation>
    <scope>NUCLEOTIDE SEQUENCE [LARGE SCALE GENOMIC DNA]</scope>
    <source>
        <strain evidence="3 4">FDAARGOS_1001</strain>
    </source>
</reference>
<evidence type="ECO:0000256" key="1">
    <source>
        <dbReference type="SAM" id="MobiDB-lite"/>
    </source>
</evidence>
<dbReference type="CDD" id="cd16443">
    <property type="entry name" value="LplA"/>
    <property type="match status" value="1"/>
</dbReference>
<feature type="region of interest" description="Disordered" evidence="1">
    <location>
        <begin position="1"/>
        <end position="28"/>
    </location>
</feature>
<accession>A0A7T4MSE5</accession>
<dbReference type="Gene3D" id="3.30.390.50">
    <property type="entry name" value="CO dehydrogenase flavoprotein, C-terminal domain"/>
    <property type="match status" value="1"/>
</dbReference>
<feature type="domain" description="BPL/LPL catalytic" evidence="2">
    <location>
        <begin position="156"/>
        <end position="347"/>
    </location>
</feature>
<dbReference type="Gene3D" id="3.30.930.10">
    <property type="entry name" value="Bira Bifunctional Protein, Domain 2"/>
    <property type="match status" value="1"/>
</dbReference>